<dbReference type="CDD" id="cd07043">
    <property type="entry name" value="STAS_anti-anti-sigma_factors"/>
    <property type="match status" value="1"/>
</dbReference>
<dbReference type="SUPFAM" id="SSF52091">
    <property type="entry name" value="SpoIIaa-like"/>
    <property type="match status" value="1"/>
</dbReference>
<evidence type="ECO:0000256" key="2">
    <source>
        <dbReference type="RuleBase" id="RU003749"/>
    </source>
</evidence>
<protein>
    <recommendedName>
        <fullName evidence="2">Anti-sigma factor antagonist</fullName>
    </recommendedName>
</protein>
<dbReference type="NCBIfam" id="TIGR00377">
    <property type="entry name" value="ant_ant_sig"/>
    <property type="match status" value="1"/>
</dbReference>
<dbReference type="PROSITE" id="PS50801">
    <property type="entry name" value="STAS"/>
    <property type="match status" value="1"/>
</dbReference>
<dbReference type="EMBL" id="CP036276">
    <property type="protein sequence ID" value="QDU44499.1"/>
    <property type="molecule type" value="Genomic_DNA"/>
</dbReference>
<dbReference type="KEGG" id="sdyn:Mal52_29810"/>
<evidence type="ECO:0000259" key="3">
    <source>
        <dbReference type="PROSITE" id="PS50801"/>
    </source>
</evidence>
<proteinExistence type="inferred from homology"/>
<evidence type="ECO:0000313" key="4">
    <source>
        <dbReference type="EMBL" id="QDU44499.1"/>
    </source>
</evidence>
<dbReference type="Gene3D" id="3.30.750.24">
    <property type="entry name" value="STAS domain"/>
    <property type="match status" value="1"/>
</dbReference>
<evidence type="ECO:0000313" key="5">
    <source>
        <dbReference type="Proteomes" id="UP000319383"/>
    </source>
</evidence>
<dbReference type="InterPro" id="IPR036513">
    <property type="entry name" value="STAS_dom_sf"/>
</dbReference>
<sequence>MATGQRRIVVEEIGEVTVASFTDKKILDEANIQVIGDQLFNLVDDDGRSRIVLDFTNVEYLSSAALGKLITLDKKVKAARGHLRLCCIRPEILEVFEITRLNKLFDIRDTQDDALAGL</sequence>
<dbReference type="PANTHER" id="PTHR33495">
    <property type="entry name" value="ANTI-SIGMA FACTOR ANTAGONIST TM_1081-RELATED-RELATED"/>
    <property type="match status" value="1"/>
</dbReference>
<dbReference type="Proteomes" id="UP000319383">
    <property type="component" value="Chromosome"/>
</dbReference>
<reference evidence="4 5" key="1">
    <citation type="submission" date="2019-02" db="EMBL/GenBank/DDBJ databases">
        <title>Deep-cultivation of Planctomycetes and their phenomic and genomic characterization uncovers novel biology.</title>
        <authorList>
            <person name="Wiegand S."/>
            <person name="Jogler M."/>
            <person name="Boedeker C."/>
            <person name="Pinto D."/>
            <person name="Vollmers J."/>
            <person name="Rivas-Marin E."/>
            <person name="Kohn T."/>
            <person name="Peeters S.H."/>
            <person name="Heuer A."/>
            <person name="Rast P."/>
            <person name="Oberbeckmann S."/>
            <person name="Bunk B."/>
            <person name="Jeske O."/>
            <person name="Meyerdierks A."/>
            <person name="Storesund J.E."/>
            <person name="Kallscheuer N."/>
            <person name="Luecker S."/>
            <person name="Lage O.M."/>
            <person name="Pohl T."/>
            <person name="Merkel B.J."/>
            <person name="Hornburger P."/>
            <person name="Mueller R.-W."/>
            <person name="Bruemmer F."/>
            <person name="Labrenz M."/>
            <person name="Spormann A.M."/>
            <person name="Op den Camp H."/>
            <person name="Overmann J."/>
            <person name="Amann R."/>
            <person name="Jetten M.S.M."/>
            <person name="Mascher T."/>
            <person name="Medema M.H."/>
            <person name="Devos D.P."/>
            <person name="Kaster A.-K."/>
            <person name="Ovreas L."/>
            <person name="Rohde M."/>
            <person name="Galperin M.Y."/>
            <person name="Jogler C."/>
        </authorList>
    </citation>
    <scope>NUCLEOTIDE SEQUENCE [LARGE SCALE GENOMIC DNA]</scope>
    <source>
        <strain evidence="4 5">Mal52</strain>
    </source>
</reference>
<dbReference type="InterPro" id="IPR002645">
    <property type="entry name" value="STAS_dom"/>
</dbReference>
<dbReference type="GO" id="GO:0043856">
    <property type="term" value="F:anti-sigma factor antagonist activity"/>
    <property type="evidence" value="ECO:0007669"/>
    <property type="project" value="InterPro"/>
</dbReference>
<keyword evidence="5" id="KW-1185">Reference proteome</keyword>
<gene>
    <name evidence="4" type="primary">rsbV</name>
    <name evidence="4" type="ORF">Mal52_29810</name>
</gene>
<dbReference type="InterPro" id="IPR003658">
    <property type="entry name" value="Anti-sigma_ant"/>
</dbReference>
<evidence type="ECO:0000256" key="1">
    <source>
        <dbReference type="ARBA" id="ARBA00009013"/>
    </source>
</evidence>
<dbReference type="PANTHER" id="PTHR33495:SF2">
    <property type="entry name" value="ANTI-SIGMA FACTOR ANTAGONIST TM_1081-RELATED"/>
    <property type="match status" value="1"/>
</dbReference>
<dbReference type="RefSeq" id="WP_197532591.1">
    <property type="nucleotide sequence ID" value="NZ_CAXBED010000380.1"/>
</dbReference>
<dbReference type="AlphaFoldDB" id="A0A517ZPT0"/>
<dbReference type="Pfam" id="PF01740">
    <property type="entry name" value="STAS"/>
    <property type="match status" value="1"/>
</dbReference>
<feature type="domain" description="STAS" evidence="3">
    <location>
        <begin position="27"/>
        <end position="118"/>
    </location>
</feature>
<accession>A0A517ZPT0</accession>
<organism evidence="4 5">
    <name type="scientific">Symmachiella dynata</name>
    <dbReference type="NCBI Taxonomy" id="2527995"/>
    <lineage>
        <taxon>Bacteria</taxon>
        <taxon>Pseudomonadati</taxon>
        <taxon>Planctomycetota</taxon>
        <taxon>Planctomycetia</taxon>
        <taxon>Planctomycetales</taxon>
        <taxon>Planctomycetaceae</taxon>
        <taxon>Symmachiella</taxon>
    </lineage>
</organism>
<comment type="similarity">
    <text evidence="1 2">Belongs to the anti-sigma-factor antagonist family.</text>
</comment>
<name>A0A517ZPT0_9PLAN</name>